<dbReference type="PANTHER" id="PTHR14256:SF1">
    <property type="entry name" value="GEO09626P1"/>
    <property type="match status" value="1"/>
</dbReference>
<proteinExistence type="predicted"/>
<dbReference type="Pfam" id="PF06522">
    <property type="entry name" value="B12D"/>
    <property type="match status" value="1"/>
</dbReference>
<dbReference type="PANTHER" id="PTHR14256">
    <property type="entry name" value="NADH-UBIQUINONE OXIDOREDUCTASE MLRQ SUBUNIT"/>
    <property type="match status" value="1"/>
</dbReference>
<evidence type="ECO:0000313" key="2">
    <source>
        <dbReference type="EMBL" id="BEI89971.1"/>
    </source>
</evidence>
<dbReference type="RefSeq" id="XP_060455237.1">
    <property type="nucleotide sequence ID" value="XM_060598443.1"/>
</dbReference>
<evidence type="ECO:0008006" key="4">
    <source>
        <dbReference type="Google" id="ProtNLM"/>
    </source>
</evidence>
<keyword evidence="3" id="KW-1185">Reference proteome</keyword>
<organism evidence="2 3">
    <name type="scientific">Cutaneotrichosporon cavernicola</name>
    <dbReference type="NCBI Taxonomy" id="279322"/>
    <lineage>
        <taxon>Eukaryota</taxon>
        <taxon>Fungi</taxon>
        <taxon>Dikarya</taxon>
        <taxon>Basidiomycota</taxon>
        <taxon>Agaricomycotina</taxon>
        <taxon>Tremellomycetes</taxon>
        <taxon>Trichosporonales</taxon>
        <taxon>Trichosporonaceae</taxon>
        <taxon>Cutaneotrichosporon</taxon>
    </lineage>
</organism>
<dbReference type="EMBL" id="AP028214">
    <property type="protein sequence ID" value="BEI89971.1"/>
    <property type="molecule type" value="Genomic_DNA"/>
</dbReference>
<sequence length="87" mass="9820">MSPRSNFAKFVPVETYPIIAVVGGAVVGAGYYLVRLSQGSEVVWNRGGDWRPWEQIKQDQNTKFMTVHPKWWEERKAAVAAARAAQE</sequence>
<dbReference type="InterPro" id="IPR010530">
    <property type="entry name" value="B12D"/>
</dbReference>
<name>A0AA48IEU5_9TREE</name>
<protein>
    <recommendedName>
        <fullName evidence="4">NADH dehydrogenase (Ubiquinone) 1 alpha subcomplex 4</fullName>
    </recommendedName>
</protein>
<evidence type="ECO:0000313" key="3">
    <source>
        <dbReference type="Proteomes" id="UP001233271"/>
    </source>
</evidence>
<keyword evidence="1" id="KW-1133">Transmembrane helix</keyword>
<feature type="transmembrane region" description="Helical" evidence="1">
    <location>
        <begin position="15"/>
        <end position="34"/>
    </location>
</feature>
<gene>
    <name evidence="2" type="ORF">CcaverHIS019_0300410</name>
</gene>
<reference evidence="2" key="1">
    <citation type="journal article" date="2023" name="BMC Genomics">
        <title>Chromosome-level genome assemblies of Cutaneotrichosporon spp. (Trichosporonales, Basidiomycota) reveal imbalanced evolution between nucleotide sequences and chromosome synteny.</title>
        <authorList>
            <person name="Kobayashi Y."/>
            <person name="Kayamori A."/>
            <person name="Aoki K."/>
            <person name="Shiwa Y."/>
            <person name="Matsutani M."/>
            <person name="Fujita N."/>
            <person name="Sugita T."/>
            <person name="Iwasaki W."/>
            <person name="Tanaka N."/>
            <person name="Takashima M."/>
        </authorList>
    </citation>
    <scope>NUCLEOTIDE SEQUENCE</scope>
    <source>
        <strain evidence="2">HIS019</strain>
    </source>
</reference>
<dbReference type="Proteomes" id="UP001233271">
    <property type="component" value="Chromosome 3"/>
</dbReference>
<accession>A0AA48IEU5</accession>
<dbReference type="GeneID" id="85493842"/>
<evidence type="ECO:0000256" key="1">
    <source>
        <dbReference type="SAM" id="Phobius"/>
    </source>
</evidence>
<dbReference type="KEGG" id="ccac:CcaHIS019_0300410"/>
<dbReference type="AlphaFoldDB" id="A0AA48IEU5"/>
<keyword evidence="1" id="KW-0812">Transmembrane</keyword>
<keyword evidence="1" id="KW-0472">Membrane</keyword>